<dbReference type="Pfam" id="PF13489">
    <property type="entry name" value="Methyltransf_23"/>
    <property type="match status" value="1"/>
</dbReference>
<dbReference type="CDD" id="cd02440">
    <property type="entry name" value="AdoMet_MTases"/>
    <property type="match status" value="1"/>
</dbReference>
<evidence type="ECO:0000313" key="4">
    <source>
        <dbReference type="Proteomes" id="UP000807716"/>
    </source>
</evidence>
<keyword evidence="1" id="KW-0175">Coiled coil</keyword>
<keyword evidence="4" id="KW-1185">Reference proteome</keyword>
<evidence type="ECO:0000256" key="1">
    <source>
        <dbReference type="SAM" id="Coils"/>
    </source>
</evidence>
<feature type="coiled-coil region" evidence="1">
    <location>
        <begin position="152"/>
        <end position="179"/>
    </location>
</feature>
<gene>
    <name evidence="3" type="ORF">DFQ27_009129</name>
</gene>
<protein>
    <submittedName>
        <fullName evidence="3">Uncharacterized protein</fullName>
    </submittedName>
</protein>
<evidence type="ECO:0000313" key="3">
    <source>
        <dbReference type="EMBL" id="KAG0250927.1"/>
    </source>
</evidence>
<dbReference type="Proteomes" id="UP000807716">
    <property type="component" value="Unassembled WGS sequence"/>
</dbReference>
<accession>A0A9P6TXX7</accession>
<dbReference type="AlphaFoldDB" id="A0A9P6TXX7"/>
<dbReference type="PANTHER" id="PTHR42912">
    <property type="entry name" value="METHYLTRANSFERASE"/>
    <property type="match status" value="1"/>
</dbReference>
<feature type="region of interest" description="Disordered" evidence="2">
    <location>
        <begin position="36"/>
        <end position="57"/>
    </location>
</feature>
<proteinExistence type="predicted"/>
<comment type="caution">
    <text evidence="3">The sequence shown here is derived from an EMBL/GenBank/DDBJ whole genome shotgun (WGS) entry which is preliminary data.</text>
</comment>
<sequence>MAMSRMSKTHLIVGGLITYAAGVSFAMSFLPGKTPPPAKAAAEGGSGGDGEQAGFPNEAKRRSTFDGLAAGYDSEVNLHEYMLGIQRRRKRLLKQARGRVLEIAAGTGRNVDYYTKGCCDEIVFSDFSDGMLAVLKKKVEESELGKRYDYQLRRQTTLNHEYQQKVRQWEQEHGQVMEDDTIPTSTTPTASVSVSTANASSTMASQQQRPQPPASVIDTKIRFESMNAASMPYPDQSFDTVVDTFGLCSFEDPVAVLREMKRVLRPGGQILLLEHGNSSWQFMQSMQAKHLERHVDKYGCYWNREIEHVVREAGLTVKESERSQLGTLFYLVAA</sequence>
<reference evidence="3" key="1">
    <citation type="journal article" date="2020" name="Fungal Divers.">
        <title>Resolving the Mortierellaceae phylogeny through synthesis of multi-gene phylogenetics and phylogenomics.</title>
        <authorList>
            <person name="Vandepol N."/>
            <person name="Liber J."/>
            <person name="Desiro A."/>
            <person name="Na H."/>
            <person name="Kennedy M."/>
            <person name="Barry K."/>
            <person name="Grigoriev I.V."/>
            <person name="Miller A.N."/>
            <person name="O'Donnell K."/>
            <person name="Stajich J.E."/>
            <person name="Bonito G."/>
        </authorList>
    </citation>
    <scope>NUCLEOTIDE SEQUENCE</scope>
    <source>
        <strain evidence="3">BC1065</strain>
    </source>
</reference>
<dbReference type="OrthoDB" id="416496at2759"/>
<dbReference type="InterPro" id="IPR029063">
    <property type="entry name" value="SAM-dependent_MTases_sf"/>
</dbReference>
<dbReference type="EMBL" id="JAAAJB010000808">
    <property type="protein sequence ID" value="KAG0250927.1"/>
    <property type="molecule type" value="Genomic_DNA"/>
</dbReference>
<dbReference type="GO" id="GO:0008168">
    <property type="term" value="F:methyltransferase activity"/>
    <property type="evidence" value="ECO:0007669"/>
    <property type="project" value="TreeGrafter"/>
</dbReference>
<dbReference type="PANTHER" id="PTHR42912:SF80">
    <property type="entry name" value="METHYLTRANSFERASE DOMAIN-CONTAINING PROTEIN"/>
    <property type="match status" value="1"/>
</dbReference>
<dbReference type="InterPro" id="IPR050508">
    <property type="entry name" value="Methyltransf_Superfamily"/>
</dbReference>
<dbReference type="SUPFAM" id="SSF53335">
    <property type="entry name" value="S-adenosyl-L-methionine-dependent methyltransferases"/>
    <property type="match status" value="1"/>
</dbReference>
<dbReference type="Gene3D" id="3.40.50.150">
    <property type="entry name" value="Vaccinia Virus protein VP39"/>
    <property type="match status" value="1"/>
</dbReference>
<name>A0A9P6TXX7_9FUNG</name>
<evidence type="ECO:0000256" key="2">
    <source>
        <dbReference type="SAM" id="MobiDB-lite"/>
    </source>
</evidence>
<organism evidence="3 4">
    <name type="scientific">Actinomortierella ambigua</name>
    <dbReference type="NCBI Taxonomy" id="1343610"/>
    <lineage>
        <taxon>Eukaryota</taxon>
        <taxon>Fungi</taxon>
        <taxon>Fungi incertae sedis</taxon>
        <taxon>Mucoromycota</taxon>
        <taxon>Mortierellomycotina</taxon>
        <taxon>Mortierellomycetes</taxon>
        <taxon>Mortierellales</taxon>
        <taxon>Mortierellaceae</taxon>
        <taxon>Actinomortierella</taxon>
    </lineage>
</organism>